<organism evidence="3 4">
    <name type="scientific">Zingiber officinale</name>
    <name type="common">Ginger</name>
    <name type="synonym">Amomum zingiber</name>
    <dbReference type="NCBI Taxonomy" id="94328"/>
    <lineage>
        <taxon>Eukaryota</taxon>
        <taxon>Viridiplantae</taxon>
        <taxon>Streptophyta</taxon>
        <taxon>Embryophyta</taxon>
        <taxon>Tracheophyta</taxon>
        <taxon>Spermatophyta</taxon>
        <taxon>Magnoliopsida</taxon>
        <taxon>Liliopsida</taxon>
        <taxon>Zingiberales</taxon>
        <taxon>Zingiberaceae</taxon>
        <taxon>Zingiber</taxon>
    </lineage>
</organism>
<comment type="caution">
    <text evidence="3">The sequence shown here is derived from an EMBL/GenBank/DDBJ whole genome shotgun (WGS) entry which is preliminary data.</text>
</comment>
<dbReference type="Proteomes" id="UP000734854">
    <property type="component" value="Unassembled WGS sequence"/>
</dbReference>
<feature type="domain" description="J" evidence="2">
    <location>
        <begin position="116"/>
        <end position="184"/>
    </location>
</feature>
<gene>
    <name evidence="3" type="ORF">ZIOFF_047156</name>
</gene>
<dbReference type="PROSITE" id="PS00636">
    <property type="entry name" value="DNAJ_1"/>
    <property type="match status" value="1"/>
</dbReference>
<dbReference type="GO" id="GO:0005783">
    <property type="term" value="C:endoplasmic reticulum"/>
    <property type="evidence" value="ECO:0007669"/>
    <property type="project" value="UniProtKB-ARBA"/>
</dbReference>
<evidence type="ECO:0000259" key="2">
    <source>
        <dbReference type="PROSITE" id="PS50076"/>
    </source>
</evidence>
<feature type="compositionally biased region" description="Low complexity" evidence="1">
    <location>
        <begin position="246"/>
        <end position="255"/>
    </location>
</feature>
<proteinExistence type="predicted"/>
<feature type="region of interest" description="Disordered" evidence="1">
    <location>
        <begin position="19"/>
        <end position="62"/>
    </location>
</feature>
<sequence>MPSFTLPAASTPSRVVAIADSTPKPPQAASATSGGHLCHPQRLALPPAGAAPGNHHRHPPTLTAVHSDCRRSFRHPPQPIVAAIAAAYALGQPPPSPSEQPPFECSATVGSSDPATLYDLLSVSHTSGAQEIRAAYRRLALRWHPDACRSAGEERRYAERFMEAREAFEVLSDPSRRRDYDLALSGDRWAAAFAAAPAFSEGRARRREDGATAFGNWDAQLDGLRRRSAGAEAGGEETWGGRVRRAAGGAAEAAV</sequence>
<keyword evidence="4" id="KW-1185">Reference proteome</keyword>
<dbReference type="CDD" id="cd06257">
    <property type="entry name" value="DnaJ"/>
    <property type="match status" value="1"/>
</dbReference>
<accession>A0A8J5FNQ9</accession>
<feature type="compositionally biased region" description="Low complexity" evidence="1">
    <location>
        <begin position="42"/>
        <end position="53"/>
    </location>
</feature>
<feature type="region of interest" description="Disordered" evidence="1">
    <location>
        <begin position="227"/>
        <end position="255"/>
    </location>
</feature>
<dbReference type="AlphaFoldDB" id="A0A8J5FNQ9"/>
<dbReference type="InterPro" id="IPR053232">
    <property type="entry name" value="DnaJ_C/III_chloroplastic"/>
</dbReference>
<name>A0A8J5FNQ9_ZINOF</name>
<protein>
    <recommendedName>
        <fullName evidence="2">J domain-containing protein</fullName>
    </recommendedName>
</protein>
<evidence type="ECO:0000256" key="1">
    <source>
        <dbReference type="SAM" id="MobiDB-lite"/>
    </source>
</evidence>
<dbReference type="GO" id="GO:0009507">
    <property type="term" value="C:chloroplast"/>
    <property type="evidence" value="ECO:0007669"/>
    <property type="project" value="TreeGrafter"/>
</dbReference>
<dbReference type="PRINTS" id="PR00625">
    <property type="entry name" value="JDOMAIN"/>
</dbReference>
<dbReference type="SUPFAM" id="SSF46565">
    <property type="entry name" value="Chaperone J-domain"/>
    <property type="match status" value="1"/>
</dbReference>
<dbReference type="PANTHER" id="PTHR45090:SF6">
    <property type="entry name" value="J DOMAIN-CONTAINING PROTEIN"/>
    <property type="match status" value="1"/>
</dbReference>
<dbReference type="EMBL" id="JACMSC010000013">
    <property type="protein sequence ID" value="KAG6492206.1"/>
    <property type="molecule type" value="Genomic_DNA"/>
</dbReference>
<dbReference type="PROSITE" id="PS50076">
    <property type="entry name" value="DNAJ_2"/>
    <property type="match status" value="1"/>
</dbReference>
<reference evidence="3 4" key="1">
    <citation type="submission" date="2020-08" db="EMBL/GenBank/DDBJ databases">
        <title>Plant Genome Project.</title>
        <authorList>
            <person name="Zhang R.-G."/>
        </authorList>
    </citation>
    <scope>NUCLEOTIDE SEQUENCE [LARGE SCALE GENOMIC DNA]</scope>
    <source>
        <tissue evidence="3">Rhizome</tissue>
    </source>
</reference>
<dbReference type="Gene3D" id="1.10.287.110">
    <property type="entry name" value="DnaJ domain"/>
    <property type="match status" value="1"/>
</dbReference>
<dbReference type="SMART" id="SM00271">
    <property type="entry name" value="DnaJ"/>
    <property type="match status" value="1"/>
</dbReference>
<dbReference type="InterPro" id="IPR036869">
    <property type="entry name" value="J_dom_sf"/>
</dbReference>
<evidence type="ECO:0000313" key="3">
    <source>
        <dbReference type="EMBL" id="KAG6492206.1"/>
    </source>
</evidence>
<dbReference type="Pfam" id="PF00226">
    <property type="entry name" value="DnaJ"/>
    <property type="match status" value="1"/>
</dbReference>
<evidence type="ECO:0000313" key="4">
    <source>
        <dbReference type="Proteomes" id="UP000734854"/>
    </source>
</evidence>
<dbReference type="InterPro" id="IPR018253">
    <property type="entry name" value="DnaJ_domain_CS"/>
</dbReference>
<dbReference type="PANTHER" id="PTHR45090">
    <property type="entry name" value="CHAPERONE PROTEIN DNAJ 20 CHLOROPLASTIC"/>
    <property type="match status" value="1"/>
</dbReference>
<dbReference type="InterPro" id="IPR001623">
    <property type="entry name" value="DnaJ_domain"/>
</dbReference>